<dbReference type="Pfam" id="PF22011">
    <property type="entry name" value="DUF6931"/>
    <property type="match status" value="1"/>
</dbReference>
<protein>
    <submittedName>
        <fullName evidence="2">Uncharacterized protein</fullName>
    </submittedName>
</protein>
<sequence>MTLNNNGIDKTIKLCQLSQLAIDLAENAQAHQEFINCLLEHQCYRDCIDFMAHALEKDKAICWGFECQQSVAANHNPKEARLMDLISEWLNSPTDENRRMHESSLDTIGVGSPVAWLSMAIFWSGGSLTPVGSAVVEAQPFMTGHAVSGSQLLTIYDQDAKYQDKRFHLFIEKGAQLISHSKRHNATNDQPQDRGWGSLD</sequence>
<name>A0ABT0PC21_9GAMM</name>
<reference evidence="2 3" key="1">
    <citation type="submission" date="2022-05" db="EMBL/GenBank/DDBJ databases">
        <authorList>
            <person name="Park J.-S."/>
        </authorList>
    </citation>
    <scope>NUCLEOTIDE SEQUENCE [LARGE SCALE GENOMIC DNA]</scope>
    <source>
        <strain evidence="2 3">2012CJ34-2</strain>
    </source>
</reference>
<dbReference type="Proteomes" id="UP001203338">
    <property type="component" value="Unassembled WGS sequence"/>
</dbReference>
<comment type="caution">
    <text evidence="2">The sequence shown here is derived from an EMBL/GenBank/DDBJ whole genome shotgun (WGS) entry which is preliminary data.</text>
</comment>
<dbReference type="EMBL" id="JAMFLX010000002">
    <property type="protein sequence ID" value="MCL6268838.1"/>
    <property type="molecule type" value="Genomic_DNA"/>
</dbReference>
<dbReference type="RefSeq" id="WP_249697668.1">
    <property type="nucleotide sequence ID" value="NZ_JAMFLX010000002.1"/>
</dbReference>
<keyword evidence="3" id="KW-1185">Reference proteome</keyword>
<evidence type="ECO:0000256" key="1">
    <source>
        <dbReference type="SAM" id="MobiDB-lite"/>
    </source>
</evidence>
<accession>A0ABT0PC21</accession>
<proteinExistence type="predicted"/>
<dbReference type="InterPro" id="IPR053855">
    <property type="entry name" value="DUF6931"/>
</dbReference>
<evidence type="ECO:0000313" key="3">
    <source>
        <dbReference type="Proteomes" id="UP001203338"/>
    </source>
</evidence>
<gene>
    <name evidence="2" type="ORF">M3P05_02590</name>
</gene>
<evidence type="ECO:0000313" key="2">
    <source>
        <dbReference type="EMBL" id="MCL6268838.1"/>
    </source>
</evidence>
<feature type="region of interest" description="Disordered" evidence="1">
    <location>
        <begin position="181"/>
        <end position="200"/>
    </location>
</feature>
<organism evidence="2 3">
    <name type="scientific">Parendozoicomonas callyspongiae</name>
    <dbReference type="NCBI Taxonomy" id="2942213"/>
    <lineage>
        <taxon>Bacteria</taxon>
        <taxon>Pseudomonadati</taxon>
        <taxon>Pseudomonadota</taxon>
        <taxon>Gammaproteobacteria</taxon>
        <taxon>Oceanospirillales</taxon>
        <taxon>Endozoicomonadaceae</taxon>
        <taxon>Parendozoicomonas</taxon>
    </lineage>
</organism>